<reference evidence="2 3" key="1">
    <citation type="submission" date="2016-10" db="EMBL/GenBank/DDBJ databases">
        <authorList>
            <person name="de Groot N.N."/>
        </authorList>
    </citation>
    <scope>NUCLEOTIDE SEQUENCE [LARGE SCALE GENOMIC DNA]</scope>
    <source>
        <strain evidence="2 3">CPCC 201354</strain>
    </source>
</reference>
<evidence type="ECO:0000256" key="1">
    <source>
        <dbReference type="SAM" id="MobiDB-lite"/>
    </source>
</evidence>
<sequence length="52" mass="5659">MSAEAKQPKDEWKDVAETSLSDDELDAINGAYGSSYTGKLEKRARDAAGRLI</sequence>
<evidence type="ECO:0000313" key="3">
    <source>
        <dbReference type="Proteomes" id="UP000198923"/>
    </source>
</evidence>
<feature type="compositionally biased region" description="Basic and acidic residues" evidence="1">
    <location>
        <begin position="1"/>
        <end position="16"/>
    </location>
</feature>
<gene>
    <name evidence="2" type="ORF">SAMN05421505_113128</name>
</gene>
<organism evidence="2 3">
    <name type="scientific">Sinosporangium album</name>
    <dbReference type="NCBI Taxonomy" id="504805"/>
    <lineage>
        <taxon>Bacteria</taxon>
        <taxon>Bacillati</taxon>
        <taxon>Actinomycetota</taxon>
        <taxon>Actinomycetes</taxon>
        <taxon>Streptosporangiales</taxon>
        <taxon>Streptosporangiaceae</taxon>
        <taxon>Sinosporangium</taxon>
    </lineage>
</organism>
<evidence type="ECO:0000313" key="2">
    <source>
        <dbReference type="EMBL" id="SDH28037.1"/>
    </source>
</evidence>
<accession>A0A1G8B4C0</accession>
<dbReference type="Proteomes" id="UP000198923">
    <property type="component" value="Unassembled WGS sequence"/>
</dbReference>
<name>A0A1G8B4C0_9ACTN</name>
<protein>
    <submittedName>
        <fullName evidence="2">Uncharacterized protein</fullName>
    </submittedName>
</protein>
<dbReference type="AlphaFoldDB" id="A0A1G8B4C0"/>
<feature type="region of interest" description="Disordered" evidence="1">
    <location>
        <begin position="1"/>
        <end position="20"/>
    </location>
</feature>
<proteinExistence type="predicted"/>
<keyword evidence="3" id="KW-1185">Reference proteome</keyword>
<dbReference type="EMBL" id="FNCN01000013">
    <property type="protein sequence ID" value="SDH28037.1"/>
    <property type="molecule type" value="Genomic_DNA"/>
</dbReference>
<dbReference type="STRING" id="504805.SAMN05421505_113128"/>